<organism evidence="1 2">
    <name type="scientific">Mycobacterium deserti</name>
    <dbReference type="NCBI Taxonomy" id="2978347"/>
    <lineage>
        <taxon>Bacteria</taxon>
        <taxon>Bacillati</taxon>
        <taxon>Actinomycetota</taxon>
        <taxon>Actinomycetes</taxon>
        <taxon>Mycobacteriales</taxon>
        <taxon>Mycobacteriaceae</taxon>
        <taxon>Mycobacterium</taxon>
    </lineage>
</organism>
<accession>A0ABT2MII0</accession>
<proteinExistence type="predicted"/>
<dbReference type="EMBL" id="JAODWD010000007">
    <property type="protein sequence ID" value="MCT7662093.1"/>
    <property type="molecule type" value="Genomic_DNA"/>
</dbReference>
<sequence length="187" mass="20301">MSSYRLDVISASVADAVRYAGGLMFDRGRAGWCVVVVTEDLTHSTALAILGARAQPPGQPELVLGKLGRVVRTRILSGATLSVNHYTARVELPRVESGSQLLFWGPHVNCETAATVYPVRHELSPAARMFKAHALHAAGLDTRVEPSEEFWSKDVFDPDLLVDRSLESQTCDDEFEARSPSPTLVGG</sequence>
<keyword evidence="2" id="KW-1185">Reference proteome</keyword>
<dbReference type="RefSeq" id="WP_260996153.1">
    <property type="nucleotide sequence ID" value="NZ_JAODWD010000007.1"/>
</dbReference>
<comment type="caution">
    <text evidence="1">The sequence shown here is derived from an EMBL/GenBank/DDBJ whole genome shotgun (WGS) entry which is preliminary data.</text>
</comment>
<gene>
    <name evidence="1" type="ORF">N4S67_27210</name>
</gene>
<evidence type="ECO:0000313" key="2">
    <source>
        <dbReference type="Proteomes" id="UP001206639"/>
    </source>
</evidence>
<reference evidence="2" key="1">
    <citation type="submission" date="2023-07" db="EMBL/GenBank/DDBJ databases">
        <authorList>
            <person name="Deng Y."/>
            <person name="Zhang Y.-Q."/>
        </authorList>
    </citation>
    <scope>NUCLEOTIDE SEQUENCE [LARGE SCALE GENOMIC DNA]</scope>
    <source>
        <strain evidence="2">CPCC 205710</strain>
    </source>
</reference>
<evidence type="ECO:0000313" key="1">
    <source>
        <dbReference type="EMBL" id="MCT7662093.1"/>
    </source>
</evidence>
<protein>
    <submittedName>
        <fullName evidence="1">Uncharacterized protein</fullName>
    </submittedName>
</protein>
<name>A0ABT2MII0_9MYCO</name>
<dbReference type="Proteomes" id="UP001206639">
    <property type="component" value="Unassembled WGS sequence"/>
</dbReference>